<dbReference type="PROSITE" id="PS00237">
    <property type="entry name" value="G_PROTEIN_RECEP_F1_1"/>
    <property type="match status" value="1"/>
</dbReference>
<proteinExistence type="inferred from homology"/>
<comment type="subcellular location">
    <subcellularLocation>
        <location evidence="1">Membrane</location>
        <topology evidence="1">Multi-pass membrane protein</topology>
    </subcellularLocation>
</comment>
<keyword evidence="3 10" id="KW-1133">Transmembrane helix</keyword>
<dbReference type="Gene3D" id="1.20.1070.10">
    <property type="entry name" value="Rhodopsin 7-helix transmembrane proteins"/>
    <property type="match status" value="1"/>
</dbReference>
<evidence type="ECO:0000256" key="4">
    <source>
        <dbReference type="ARBA" id="ARBA00023040"/>
    </source>
</evidence>
<evidence type="ECO:0000256" key="5">
    <source>
        <dbReference type="ARBA" id="ARBA00023136"/>
    </source>
</evidence>
<dbReference type="PANTHER" id="PTHR24232:SF97">
    <property type="entry name" value="G-PROTEIN COUPLED RECEPTORS FAMILY 1 PROFILE DOMAIN-CONTAINING PROTEIN"/>
    <property type="match status" value="1"/>
</dbReference>
<evidence type="ECO:0000259" key="11">
    <source>
        <dbReference type="PROSITE" id="PS50262"/>
    </source>
</evidence>
<dbReference type="InterPro" id="IPR017452">
    <property type="entry name" value="GPCR_Rhodpsn_7TM"/>
</dbReference>
<dbReference type="PRINTS" id="PR00237">
    <property type="entry name" value="GPCRRHODOPSN"/>
</dbReference>
<keyword evidence="12" id="KW-1185">Reference proteome</keyword>
<sequence length="310" mass="35522">MTQDPNDNVYCNNTINQSQTIDVTETIVYIPVCFFGIILNAFAIWVFFCRMGKWTETRVYMTNLALSDFLFVCILPLKIIYRAQTVTIPCLIMECAYFINRYMSVFLITITAVDRYIAITYPLRAKDIRSPLKSVVVCGVLWTLMISLLCIAKVMDDRTKGICFRKINKEPSPHLFASVIWGFLIPLTILSFCSIEVTRKLKKKKRTHPHEARLIQKAINIICANIIVFIICFLPLHVAILIQFIADSTDASCTKRAKISFFLDHAGILANTNCCLDAICYYFVNKEFQEVSLELTTKYQSSENEDSDVF</sequence>
<evidence type="ECO:0000256" key="9">
    <source>
        <dbReference type="RuleBase" id="RU000688"/>
    </source>
</evidence>
<feature type="transmembrane region" description="Helical" evidence="10">
    <location>
        <begin position="135"/>
        <end position="155"/>
    </location>
</feature>
<evidence type="ECO:0000256" key="8">
    <source>
        <dbReference type="ARBA" id="ARBA00023224"/>
    </source>
</evidence>
<dbReference type="RefSeq" id="XP_072852032.1">
    <property type="nucleotide sequence ID" value="XM_072995931.1"/>
</dbReference>
<feature type="transmembrane region" description="Helical" evidence="10">
    <location>
        <begin position="60"/>
        <end position="81"/>
    </location>
</feature>
<protein>
    <submittedName>
        <fullName evidence="13">G-protein coupled receptor 35-like</fullName>
    </submittedName>
</protein>
<dbReference type="Proteomes" id="UP001652642">
    <property type="component" value="Chromosome 3"/>
</dbReference>
<name>A0ABM5G2Z8_9SAUR</name>
<feature type="transmembrane region" description="Helical" evidence="10">
    <location>
        <begin position="175"/>
        <end position="197"/>
    </location>
</feature>
<feature type="transmembrane region" description="Helical" evidence="10">
    <location>
        <begin position="101"/>
        <end position="123"/>
    </location>
</feature>
<dbReference type="Pfam" id="PF00001">
    <property type="entry name" value="7tm_1"/>
    <property type="match status" value="1"/>
</dbReference>
<gene>
    <name evidence="13" type="primary">LOC110083394</name>
</gene>
<evidence type="ECO:0000256" key="1">
    <source>
        <dbReference type="ARBA" id="ARBA00004141"/>
    </source>
</evidence>
<evidence type="ECO:0000313" key="12">
    <source>
        <dbReference type="Proteomes" id="UP001652642"/>
    </source>
</evidence>
<keyword evidence="5 10" id="KW-0472">Membrane</keyword>
<reference evidence="13" key="1">
    <citation type="submission" date="2025-08" db="UniProtKB">
        <authorList>
            <consortium name="RefSeq"/>
        </authorList>
    </citation>
    <scope>IDENTIFICATION</scope>
</reference>
<dbReference type="InterPro" id="IPR000276">
    <property type="entry name" value="GPCR_Rhodpsn"/>
</dbReference>
<keyword evidence="8 9" id="KW-0807">Transducer</keyword>
<accession>A0ABM5G2Z8</accession>
<dbReference type="SUPFAM" id="SSF81321">
    <property type="entry name" value="Family A G protein-coupled receptor-like"/>
    <property type="match status" value="1"/>
</dbReference>
<evidence type="ECO:0000256" key="6">
    <source>
        <dbReference type="ARBA" id="ARBA00023170"/>
    </source>
</evidence>
<organism evidence="12 13">
    <name type="scientific">Pogona vitticeps</name>
    <name type="common">central bearded dragon</name>
    <dbReference type="NCBI Taxonomy" id="103695"/>
    <lineage>
        <taxon>Eukaryota</taxon>
        <taxon>Metazoa</taxon>
        <taxon>Chordata</taxon>
        <taxon>Craniata</taxon>
        <taxon>Vertebrata</taxon>
        <taxon>Euteleostomi</taxon>
        <taxon>Lepidosauria</taxon>
        <taxon>Squamata</taxon>
        <taxon>Bifurcata</taxon>
        <taxon>Unidentata</taxon>
        <taxon>Episquamata</taxon>
        <taxon>Toxicofera</taxon>
        <taxon>Iguania</taxon>
        <taxon>Acrodonta</taxon>
        <taxon>Agamidae</taxon>
        <taxon>Amphibolurinae</taxon>
        <taxon>Pogona</taxon>
    </lineage>
</organism>
<feature type="transmembrane region" description="Helical" evidence="10">
    <location>
        <begin position="218"/>
        <end position="246"/>
    </location>
</feature>
<comment type="similarity">
    <text evidence="9">Belongs to the G-protein coupled receptor 1 family.</text>
</comment>
<feature type="transmembrane region" description="Helical" evidence="10">
    <location>
        <begin position="27"/>
        <end position="48"/>
    </location>
</feature>
<keyword evidence="2 9" id="KW-0812">Transmembrane</keyword>
<keyword evidence="7" id="KW-0325">Glycoprotein</keyword>
<dbReference type="GeneID" id="110083394"/>
<evidence type="ECO:0000256" key="10">
    <source>
        <dbReference type="SAM" id="Phobius"/>
    </source>
</evidence>
<evidence type="ECO:0000256" key="7">
    <source>
        <dbReference type="ARBA" id="ARBA00023180"/>
    </source>
</evidence>
<keyword evidence="6 9" id="KW-0675">Receptor</keyword>
<evidence type="ECO:0000313" key="13">
    <source>
        <dbReference type="RefSeq" id="XP_072852032.1"/>
    </source>
</evidence>
<feature type="domain" description="G-protein coupled receptors family 1 profile" evidence="11">
    <location>
        <begin position="39"/>
        <end position="281"/>
    </location>
</feature>
<dbReference type="PANTHER" id="PTHR24232">
    <property type="entry name" value="G-PROTEIN COUPLED RECEPTOR"/>
    <property type="match status" value="1"/>
</dbReference>
<evidence type="ECO:0000256" key="2">
    <source>
        <dbReference type="ARBA" id="ARBA00022692"/>
    </source>
</evidence>
<keyword evidence="4 9" id="KW-0297">G-protein coupled receptor</keyword>
<dbReference type="PROSITE" id="PS50262">
    <property type="entry name" value="G_PROTEIN_RECEP_F1_2"/>
    <property type="match status" value="1"/>
</dbReference>
<evidence type="ECO:0000256" key="3">
    <source>
        <dbReference type="ARBA" id="ARBA00022989"/>
    </source>
</evidence>